<evidence type="ECO:0000256" key="1">
    <source>
        <dbReference type="SAM" id="Phobius"/>
    </source>
</evidence>
<feature type="transmembrane region" description="Helical" evidence="1">
    <location>
        <begin position="12"/>
        <end position="32"/>
    </location>
</feature>
<proteinExistence type="predicted"/>
<dbReference type="AlphaFoldDB" id="A0AAV6G164"/>
<name>A0AAV6G164_9TELE</name>
<sequence>MLCYPCSPCLLYILLCSSFFTHYTSMFLLYSAHAPIVRPLLSGSMLASMDPAYNCCRLHGFAFNLTDLEKGRFCFSTFEMADAGRRWHRPGAAFSLPVIADCEHMRITYFSKH</sequence>
<evidence type="ECO:0000313" key="2">
    <source>
        <dbReference type="EMBL" id="KAG5268798.1"/>
    </source>
</evidence>
<evidence type="ECO:0008006" key="4">
    <source>
        <dbReference type="Google" id="ProtNLM"/>
    </source>
</evidence>
<comment type="caution">
    <text evidence="2">The sequence shown here is derived from an EMBL/GenBank/DDBJ whole genome shotgun (WGS) entry which is preliminary data.</text>
</comment>
<keyword evidence="1" id="KW-1133">Transmembrane helix</keyword>
<keyword evidence="3" id="KW-1185">Reference proteome</keyword>
<protein>
    <recommendedName>
        <fullName evidence="4">Secreted protein</fullName>
    </recommendedName>
</protein>
<gene>
    <name evidence="2" type="ORF">AALO_G00216610</name>
</gene>
<dbReference type="Proteomes" id="UP000823561">
    <property type="component" value="Chromosome 16"/>
</dbReference>
<evidence type="ECO:0000313" key="3">
    <source>
        <dbReference type="Proteomes" id="UP000823561"/>
    </source>
</evidence>
<reference evidence="2" key="1">
    <citation type="submission" date="2020-10" db="EMBL/GenBank/DDBJ databases">
        <title>Chromosome-scale genome assembly of the Allis shad, Alosa alosa.</title>
        <authorList>
            <person name="Margot Z."/>
            <person name="Christophe K."/>
            <person name="Cabau C."/>
            <person name="Louis A."/>
            <person name="Berthelot C."/>
            <person name="Parey E."/>
            <person name="Roest Crollius H."/>
            <person name="Montfort J."/>
            <person name="Robinson-Rechavi M."/>
            <person name="Bucao C."/>
            <person name="Bouchez O."/>
            <person name="Gislard M."/>
            <person name="Lluch J."/>
            <person name="Milhes M."/>
            <person name="Lampietro C."/>
            <person name="Lopez Roques C."/>
            <person name="Donnadieu C."/>
            <person name="Braasch I."/>
            <person name="Desvignes T."/>
            <person name="Postlethwait J."/>
            <person name="Bobe J."/>
            <person name="Guiguen Y."/>
        </authorList>
    </citation>
    <scope>NUCLEOTIDE SEQUENCE</scope>
    <source>
        <strain evidence="2">M-15738</strain>
        <tissue evidence="2">Blood</tissue>
    </source>
</reference>
<keyword evidence="1" id="KW-0812">Transmembrane</keyword>
<keyword evidence="1" id="KW-0472">Membrane</keyword>
<accession>A0AAV6G164</accession>
<organism evidence="2 3">
    <name type="scientific">Alosa alosa</name>
    <name type="common">allis shad</name>
    <dbReference type="NCBI Taxonomy" id="278164"/>
    <lineage>
        <taxon>Eukaryota</taxon>
        <taxon>Metazoa</taxon>
        <taxon>Chordata</taxon>
        <taxon>Craniata</taxon>
        <taxon>Vertebrata</taxon>
        <taxon>Euteleostomi</taxon>
        <taxon>Actinopterygii</taxon>
        <taxon>Neopterygii</taxon>
        <taxon>Teleostei</taxon>
        <taxon>Clupei</taxon>
        <taxon>Clupeiformes</taxon>
        <taxon>Clupeoidei</taxon>
        <taxon>Clupeidae</taxon>
        <taxon>Alosa</taxon>
    </lineage>
</organism>
<dbReference type="EMBL" id="JADWDJ010000016">
    <property type="protein sequence ID" value="KAG5268798.1"/>
    <property type="molecule type" value="Genomic_DNA"/>
</dbReference>